<evidence type="ECO:0000313" key="3">
    <source>
        <dbReference type="Proteomes" id="UP001597034"/>
    </source>
</evidence>
<protein>
    <submittedName>
        <fullName evidence="2">NAD(P)H-binding protein</fullName>
    </submittedName>
</protein>
<dbReference type="Pfam" id="PF13460">
    <property type="entry name" value="NAD_binding_10"/>
    <property type="match status" value="1"/>
</dbReference>
<proteinExistence type="predicted"/>
<dbReference type="Gene3D" id="3.40.50.720">
    <property type="entry name" value="NAD(P)-binding Rossmann-like Domain"/>
    <property type="match status" value="1"/>
</dbReference>
<dbReference type="AlphaFoldDB" id="A0ABD6DMG3"/>
<dbReference type="EMBL" id="JBHUDO010000004">
    <property type="protein sequence ID" value="MFD1647526.1"/>
    <property type="molecule type" value="Genomic_DNA"/>
</dbReference>
<sequence>MQPAAFGPTGRTGVPLVEQTLECGHPVAAHTCSFRKLAIEHERVDMVVGDAYTDEGVRETVAGDNIVTAMEDVGVVRFVTLVGAGVRTEGELVSVGGRVVGALLKFLARSVLEDAKTHVASVRETDRQWTVLRAHRLTAGSGSGGYRAGDIDFVSAPRADGATRTLDIVAEGLYFRELSMVGSS</sequence>
<dbReference type="SUPFAM" id="SSF51735">
    <property type="entry name" value="NAD(P)-binding Rossmann-fold domains"/>
    <property type="match status" value="1"/>
</dbReference>
<evidence type="ECO:0000313" key="2">
    <source>
        <dbReference type="EMBL" id="MFD1647526.1"/>
    </source>
</evidence>
<feature type="domain" description="NAD(P)-binding" evidence="1">
    <location>
        <begin position="64"/>
        <end position="150"/>
    </location>
</feature>
<dbReference type="Proteomes" id="UP001597034">
    <property type="component" value="Unassembled WGS sequence"/>
</dbReference>
<dbReference type="InterPro" id="IPR016040">
    <property type="entry name" value="NAD(P)-bd_dom"/>
</dbReference>
<dbReference type="InterPro" id="IPR036291">
    <property type="entry name" value="NAD(P)-bd_dom_sf"/>
</dbReference>
<name>A0ABD6DMG3_9EURY</name>
<reference evidence="2 3" key="1">
    <citation type="journal article" date="2019" name="Int. J. Syst. Evol. Microbiol.">
        <title>The Global Catalogue of Microorganisms (GCM) 10K type strain sequencing project: providing services to taxonomists for standard genome sequencing and annotation.</title>
        <authorList>
            <consortium name="The Broad Institute Genomics Platform"/>
            <consortium name="The Broad Institute Genome Sequencing Center for Infectious Disease"/>
            <person name="Wu L."/>
            <person name="Ma J."/>
        </authorList>
    </citation>
    <scope>NUCLEOTIDE SEQUENCE [LARGE SCALE GENOMIC DNA]</scope>
    <source>
        <strain evidence="2 3">CGMCC 1.10390</strain>
    </source>
</reference>
<comment type="caution">
    <text evidence="2">The sequence shown here is derived from an EMBL/GenBank/DDBJ whole genome shotgun (WGS) entry which is preliminary data.</text>
</comment>
<evidence type="ECO:0000259" key="1">
    <source>
        <dbReference type="Pfam" id="PF13460"/>
    </source>
</evidence>
<accession>A0ABD6DMG3</accession>
<organism evidence="2 3">
    <name type="scientific">Haloarchaeobius litoreus</name>
    <dbReference type="NCBI Taxonomy" id="755306"/>
    <lineage>
        <taxon>Archaea</taxon>
        <taxon>Methanobacteriati</taxon>
        <taxon>Methanobacteriota</taxon>
        <taxon>Stenosarchaea group</taxon>
        <taxon>Halobacteria</taxon>
        <taxon>Halobacteriales</taxon>
        <taxon>Halorubellaceae</taxon>
        <taxon>Haloarchaeobius</taxon>
    </lineage>
</organism>
<keyword evidence="3" id="KW-1185">Reference proteome</keyword>
<dbReference type="RefSeq" id="WP_256401990.1">
    <property type="nucleotide sequence ID" value="NZ_JANHJR010000004.1"/>
</dbReference>
<gene>
    <name evidence="2" type="ORF">ACFSBL_17690</name>
</gene>